<dbReference type="Proteomes" id="UP000077355">
    <property type="component" value="Unassembled WGS sequence"/>
</dbReference>
<feature type="transmembrane region" description="Helical" evidence="5">
    <location>
        <begin position="113"/>
        <end position="135"/>
    </location>
</feature>
<feature type="transmembrane region" description="Helical" evidence="5">
    <location>
        <begin position="46"/>
        <end position="76"/>
    </location>
</feature>
<feature type="transmembrane region" description="Helical" evidence="5">
    <location>
        <begin position="83"/>
        <end position="107"/>
    </location>
</feature>
<dbReference type="InterPro" id="IPR003339">
    <property type="entry name" value="ABC/ECF_trnsptr_transmembrane"/>
</dbReference>
<feature type="transmembrane region" description="Helical" evidence="5">
    <location>
        <begin position="257"/>
        <end position="277"/>
    </location>
</feature>
<organism evidence="6 7">
    <name type="scientific">Paenibacillus antarcticus</name>
    <dbReference type="NCBI Taxonomy" id="253703"/>
    <lineage>
        <taxon>Bacteria</taxon>
        <taxon>Bacillati</taxon>
        <taxon>Bacillota</taxon>
        <taxon>Bacilli</taxon>
        <taxon>Bacillales</taxon>
        <taxon>Paenibacillaceae</taxon>
        <taxon>Paenibacillus</taxon>
    </lineage>
</organism>
<feature type="transmembrane region" description="Helical" evidence="5">
    <location>
        <begin position="194"/>
        <end position="214"/>
    </location>
</feature>
<keyword evidence="3 5" id="KW-1133">Transmembrane helix</keyword>
<name>A0A168Q351_9BACL</name>
<dbReference type="GO" id="GO:0005886">
    <property type="term" value="C:plasma membrane"/>
    <property type="evidence" value="ECO:0007669"/>
    <property type="project" value="UniProtKB-ARBA"/>
</dbReference>
<evidence type="ECO:0000256" key="4">
    <source>
        <dbReference type="ARBA" id="ARBA00023136"/>
    </source>
</evidence>
<reference evidence="6 7" key="1">
    <citation type="submission" date="2016-03" db="EMBL/GenBank/DDBJ databases">
        <title>Draft genome sequence of Paenibacillus antarcticus CECT 5836.</title>
        <authorList>
            <person name="Shin S.-K."/>
            <person name="Yi H."/>
        </authorList>
    </citation>
    <scope>NUCLEOTIDE SEQUENCE [LARGE SCALE GENOMIC DNA]</scope>
    <source>
        <strain evidence="6 7">CECT 5836</strain>
    </source>
</reference>
<accession>A0A168Q351</accession>
<comment type="subcellular location">
    <subcellularLocation>
        <location evidence="1">Membrane</location>
        <topology evidence="1">Multi-pass membrane protein</topology>
    </subcellularLocation>
</comment>
<keyword evidence="7" id="KW-1185">Reference proteome</keyword>
<gene>
    <name evidence="6" type="ORF">PBAT_06455</name>
</gene>
<dbReference type="AlphaFoldDB" id="A0A168Q351"/>
<dbReference type="CDD" id="cd16914">
    <property type="entry name" value="EcfT"/>
    <property type="match status" value="1"/>
</dbReference>
<evidence type="ECO:0000256" key="2">
    <source>
        <dbReference type="ARBA" id="ARBA00022692"/>
    </source>
</evidence>
<protein>
    <submittedName>
        <fullName evidence="6">Cobalt transporter</fullName>
    </submittedName>
</protein>
<comment type="caution">
    <text evidence="6">The sequence shown here is derived from an EMBL/GenBank/DDBJ whole genome shotgun (WGS) entry which is preliminary data.</text>
</comment>
<dbReference type="RefSeq" id="WP_068647713.1">
    <property type="nucleotide sequence ID" value="NZ_CP043611.1"/>
</dbReference>
<sequence length="279" mass="31296">MELVEQTHKSTLWEKLSVERIKMELLRTAFGHSLTFLSKFDPRILIGWYSFFAIAPWFIHDKTVLIGMLLAIAILTYTSKPSVLVLIVLAFGLVTDTAYMLIVSLAFGGGLSAAWALSTLTLKLLVIALASIAVFSSIDPEKLSDALLSLGMPAQFSFGVAYGYRMLPILIEEYNNLLYSFRLRGRAPLRKGFLGYRSLIHIGKISILAFYPLILNTAKRTRTTVEALEVKGFTYAIKDPKVKRIKLAYLKILPRDYVFIAVSALYVALLFWMGSIINL</sequence>
<keyword evidence="4 5" id="KW-0472">Membrane</keyword>
<evidence type="ECO:0000256" key="1">
    <source>
        <dbReference type="ARBA" id="ARBA00004141"/>
    </source>
</evidence>
<dbReference type="Pfam" id="PF02361">
    <property type="entry name" value="CbiQ"/>
    <property type="match status" value="1"/>
</dbReference>
<evidence type="ECO:0000313" key="6">
    <source>
        <dbReference type="EMBL" id="OAB47338.1"/>
    </source>
</evidence>
<evidence type="ECO:0000256" key="3">
    <source>
        <dbReference type="ARBA" id="ARBA00022989"/>
    </source>
</evidence>
<proteinExistence type="predicted"/>
<evidence type="ECO:0000256" key="5">
    <source>
        <dbReference type="SAM" id="Phobius"/>
    </source>
</evidence>
<feature type="transmembrane region" description="Helical" evidence="5">
    <location>
        <begin position="147"/>
        <end position="164"/>
    </location>
</feature>
<dbReference type="OrthoDB" id="2661848at2"/>
<dbReference type="EMBL" id="LVJI01000007">
    <property type="protein sequence ID" value="OAB47338.1"/>
    <property type="molecule type" value="Genomic_DNA"/>
</dbReference>
<evidence type="ECO:0000313" key="7">
    <source>
        <dbReference type="Proteomes" id="UP000077355"/>
    </source>
</evidence>
<keyword evidence="2 5" id="KW-0812">Transmembrane</keyword>